<dbReference type="Gene3D" id="3.80.10.10">
    <property type="entry name" value="Ribonuclease Inhibitor"/>
    <property type="match status" value="1"/>
</dbReference>
<dbReference type="Proteomes" id="UP000001514">
    <property type="component" value="Unassembled WGS sequence"/>
</dbReference>
<sequence>MDAICPLFLATAGIGLYSAGELGENAMEALSKALASPKCVLERLWISDKTRLGNEGLDGLLKHLSPGSSARLRSLELVDIGFDDRGAEVLARAAASSKLQSLEELHLQYDHIGDKNFKLLCEALQGGHLPHLSVLRLELNGIEEEGATSLGGALESGSCSLHRLCITWNDIGYKGVECLMKALPSSKIQDLTLSIGMPRREDSAEKYYAIAGTALVENPQYKLTRLSLGFTYRLEATNIPQVFIDGLSETRTLQELVIEDRLTPDAQARLGAHLRHSSLVRLDCRTFEHEDLFQGMLASKIHKLNIWVTPQNLDMVCDLILGNPDCNLQSLEVGGTLDMWMQKQMLEALDRNYQSHLEELYVTKGSEALDAKCSELLKRNSIFRAARASDKEAYMAKLFLCGPTQAGKTTIKTNISRKKYLPLPACLQRHPSTSGIELQPLSFTFNNTEQKLLICDMAGQYEFHAFHHSFLRGFDKSMFLVVLRVDNSVNRKNFTTVLVYWLRFIPSHKPSSSKRKPKVFIALNLFSEKVTFDTLVDEVVCIIGQYWGILDIDENILKVKAIKARTLQVLKSKLRKSLQILLSQQLRVPGLCEDAKEMCIQLKKNKMQIVEVQDIGKQLLVKYQKQIKTSLDEAQKQNMIKFVFLFLHDLGEVVYFDSISKYAILDVEWFIRDVISLFIDPQKINISSNSQQQMVQDIHAVADKLFKHCQGEQAKVEYIFQCLYEMGVLIPIDDGWTGTWKPLPKEVALPALSGIQLSYAPFDRKQGEKYKYWGRRLECKDVTFKLFPSGIFAMIQAKLHKECKNPSFDVGSGWVSFNEDRLGTMGGIMLLAPQDGSMKAEELMMKIKNCVLDVCFGELEIGEEKVLKTRYVERRMHQPHSEPEIQRIQHLNSPEVAVPLSQIQKEAEEKGLNYSHTWTRNEDDELSKLLLPSEQREHIQKRAIDLIKVCQDYERFVKVVYDTPPLDNHILEVPRDIENEDLKKVLIYIQQRLDRMETSLESIKATLDKIENMGRQVLAHSSKMLHSLRVECPRYPYLVSEDNKFMKYVELRHKVRVRYHCEYAEGSHPVNNTEGMTVKVPKDWLKNWAPMLIPGLIVLFMGINVAAKLLHVDSFVNGLVDVPTQEMLNFLRSNMGRETLDIETWKKLNPTKGDIEQVFEVVRQQCNARDNLEIESMMRKYCGLQWHTGAGAWLCQSHYLELNSTYTCSFN</sequence>
<dbReference type="AlphaFoldDB" id="D8T252"/>
<dbReference type="SUPFAM" id="SSF52540">
    <property type="entry name" value="P-loop containing nucleoside triphosphate hydrolases"/>
    <property type="match status" value="1"/>
</dbReference>
<dbReference type="InterPro" id="IPR027417">
    <property type="entry name" value="P-loop_NTPase"/>
</dbReference>
<dbReference type="FunCoup" id="D8T252">
    <property type="interactions" value="1333"/>
</dbReference>
<dbReference type="InParanoid" id="D8T252"/>
<protein>
    <submittedName>
        <fullName evidence="1">ROCO family protein</fullName>
    </submittedName>
</protein>
<dbReference type="EMBL" id="GL377664">
    <property type="protein sequence ID" value="EFJ09343.1"/>
    <property type="molecule type" value="Genomic_DNA"/>
</dbReference>
<dbReference type="KEGG" id="smo:SELMODRAFT_451459"/>
<dbReference type="PANTHER" id="PTHR47679:SF1">
    <property type="entry name" value="PROTEIN TORNADO 1"/>
    <property type="match status" value="1"/>
</dbReference>
<proteinExistence type="predicted"/>
<dbReference type="Gene3D" id="3.40.50.300">
    <property type="entry name" value="P-loop containing nucleotide triphosphate hydrolases"/>
    <property type="match status" value="1"/>
</dbReference>
<dbReference type="InterPro" id="IPR032675">
    <property type="entry name" value="LRR_dom_sf"/>
</dbReference>
<dbReference type="InterPro" id="IPR001611">
    <property type="entry name" value="Leu-rich_rpt"/>
</dbReference>
<accession>D8T252</accession>
<dbReference type="SMART" id="SM00368">
    <property type="entry name" value="LRR_RI"/>
    <property type="match status" value="5"/>
</dbReference>
<dbReference type="SUPFAM" id="SSF52047">
    <property type="entry name" value="RNI-like"/>
    <property type="match status" value="1"/>
</dbReference>
<organism evidence="2">
    <name type="scientific">Selaginella moellendorffii</name>
    <name type="common">Spikemoss</name>
    <dbReference type="NCBI Taxonomy" id="88036"/>
    <lineage>
        <taxon>Eukaryota</taxon>
        <taxon>Viridiplantae</taxon>
        <taxon>Streptophyta</taxon>
        <taxon>Embryophyta</taxon>
        <taxon>Tracheophyta</taxon>
        <taxon>Lycopodiopsida</taxon>
        <taxon>Selaginellales</taxon>
        <taxon>Selaginellaceae</taxon>
        <taxon>Selaginella</taxon>
    </lineage>
</organism>
<evidence type="ECO:0000313" key="2">
    <source>
        <dbReference type="Proteomes" id="UP000001514"/>
    </source>
</evidence>
<dbReference type="GO" id="GO:0009926">
    <property type="term" value="P:auxin polar transport"/>
    <property type="evidence" value="ECO:0000318"/>
    <property type="project" value="GO_Central"/>
</dbReference>
<evidence type="ECO:0000313" key="1">
    <source>
        <dbReference type="EMBL" id="EFJ09343.1"/>
    </source>
</evidence>
<gene>
    <name evidence="1" type="ORF">SELMODRAFT_451459</name>
</gene>
<dbReference type="Gramene" id="EFJ09343">
    <property type="protein sequence ID" value="EFJ09343"/>
    <property type="gene ID" value="SELMODRAFT_451459"/>
</dbReference>
<dbReference type="PANTHER" id="PTHR47679">
    <property type="entry name" value="PROTEIN TORNADO 1"/>
    <property type="match status" value="1"/>
</dbReference>
<reference evidence="1 2" key="1">
    <citation type="journal article" date="2011" name="Science">
        <title>The Selaginella genome identifies genetic changes associated with the evolution of vascular plants.</title>
        <authorList>
            <person name="Banks J.A."/>
            <person name="Nishiyama T."/>
            <person name="Hasebe M."/>
            <person name="Bowman J.L."/>
            <person name="Gribskov M."/>
            <person name="dePamphilis C."/>
            <person name="Albert V.A."/>
            <person name="Aono N."/>
            <person name="Aoyama T."/>
            <person name="Ambrose B.A."/>
            <person name="Ashton N.W."/>
            <person name="Axtell M.J."/>
            <person name="Barker E."/>
            <person name="Barker M.S."/>
            <person name="Bennetzen J.L."/>
            <person name="Bonawitz N.D."/>
            <person name="Chapple C."/>
            <person name="Cheng C."/>
            <person name="Correa L.G."/>
            <person name="Dacre M."/>
            <person name="DeBarry J."/>
            <person name="Dreyer I."/>
            <person name="Elias M."/>
            <person name="Engstrom E.M."/>
            <person name="Estelle M."/>
            <person name="Feng L."/>
            <person name="Finet C."/>
            <person name="Floyd S.K."/>
            <person name="Frommer W.B."/>
            <person name="Fujita T."/>
            <person name="Gramzow L."/>
            <person name="Gutensohn M."/>
            <person name="Harholt J."/>
            <person name="Hattori M."/>
            <person name="Heyl A."/>
            <person name="Hirai T."/>
            <person name="Hiwatashi Y."/>
            <person name="Ishikawa M."/>
            <person name="Iwata M."/>
            <person name="Karol K.G."/>
            <person name="Koehler B."/>
            <person name="Kolukisaoglu U."/>
            <person name="Kubo M."/>
            <person name="Kurata T."/>
            <person name="Lalonde S."/>
            <person name="Li K."/>
            <person name="Li Y."/>
            <person name="Litt A."/>
            <person name="Lyons E."/>
            <person name="Manning G."/>
            <person name="Maruyama T."/>
            <person name="Michael T.P."/>
            <person name="Mikami K."/>
            <person name="Miyazaki S."/>
            <person name="Morinaga S."/>
            <person name="Murata T."/>
            <person name="Mueller-Roeber B."/>
            <person name="Nelson D.R."/>
            <person name="Obara M."/>
            <person name="Oguri Y."/>
            <person name="Olmstead R.G."/>
            <person name="Onodera N."/>
            <person name="Petersen B.L."/>
            <person name="Pils B."/>
            <person name="Prigge M."/>
            <person name="Rensing S.A."/>
            <person name="Riano-Pachon D.M."/>
            <person name="Roberts A.W."/>
            <person name="Sato Y."/>
            <person name="Scheller H.V."/>
            <person name="Schulz B."/>
            <person name="Schulz C."/>
            <person name="Shakirov E.V."/>
            <person name="Shibagaki N."/>
            <person name="Shinohara N."/>
            <person name="Shippen D.E."/>
            <person name="Soerensen I."/>
            <person name="Sotooka R."/>
            <person name="Sugimoto N."/>
            <person name="Sugita M."/>
            <person name="Sumikawa N."/>
            <person name="Tanurdzic M."/>
            <person name="Theissen G."/>
            <person name="Ulvskov P."/>
            <person name="Wakazuki S."/>
            <person name="Weng J.K."/>
            <person name="Willats W.W."/>
            <person name="Wipf D."/>
            <person name="Wolf P.G."/>
            <person name="Yang L."/>
            <person name="Zimmer A.D."/>
            <person name="Zhu Q."/>
            <person name="Mitros T."/>
            <person name="Hellsten U."/>
            <person name="Loque D."/>
            <person name="Otillar R."/>
            <person name="Salamov A."/>
            <person name="Schmutz J."/>
            <person name="Shapiro H."/>
            <person name="Lindquist E."/>
            <person name="Lucas S."/>
            <person name="Rokhsar D."/>
            <person name="Grigoriev I.V."/>
        </authorList>
    </citation>
    <scope>NUCLEOTIDE SEQUENCE [LARGE SCALE GENOMIC DNA]</scope>
</reference>
<dbReference type="STRING" id="88036.D8T252"/>
<dbReference type="Pfam" id="PF08477">
    <property type="entry name" value="Roc"/>
    <property type="match status" value="1"/>
</dbReference>
<dbReference type="Pfam" id="PF13516">
    <property type="entry name" value="LRR_6"/>
    <property type="match status" value="2"/>
</dbReference>
<dbReference type="eggNOG" id="KOG4308">
    <property type="taxonomic scope" value="Eukaryota"/>
</dbReference>
<keyword evidence="2" id="KW-1185">Reference proteome</keyword>
<dbReference type="HOGENOM" id="CLU_269758_0_0_1"/>
<name>D8T252_SELML</name>